<dbReference type="EMBL" id="QTSX02001830">
    <property type="protein sequence ID" value="KAJ9079233.1"/>
    <property type="molecule type" value="Genomic_DNA"/>
</dbReference>
<accession>A0ACC2TXF9</accession>
<evidence type="ECO:0000313" key="1">
    <source>
        <dbReference type="EMBL" id="KAJ9079233.1"/>
    </source>
</evidence>
<organism evidence="1 2">
    <name type="scientific">Entomophthora muscae</name>
    <dbReference type="NCBI Taxonomy" id="34485"/>
    <lineage>
        <taxon>Eukaryota</taxon>
        <taxon>Fungi</taxon>
        <taxon>Fungi incertae sedis</taxon>
        <taxon>Zoopagomycota</taxon>
        <taxon>Entomophthoromycotina</taxon>
        <taxon>Entomophthoromycetes</taxon>
        <taxon>Entomophthorales</taxon>
        <taxon>Entomophthoraceae</taxon>
        <taxon>Entomophthora</taxon>
    </lineage>
</organism>
<reference evidence="1" key="1">
    <citation type="submission" date="2022-04" db="EMBL/GenBank/DDBJ databases">
        <title>Genome of the entomopathogenic fungus Entomophthora muscae.</title>
        <authorList>
            <person name="Elya C."/>
            <person name="Lovett B.R."/>
            <person name="Lee E."/>
            <person name="Macias A.M."/>
            <person name="Hajek A.E."/>
            <person name="De Bivort B.L."/>
            <person name="Kasson M.T."/>
            <person name="De Fine Licht H.H."/>
            <person name="Stajich J.E."/>
        </authorList>
    </citation>
    <scope>NUCLEOTIDE SEQUENCE</scope>
    <source>
        <strain evidence="1">Berkeley</strain>
    </source>
</reference>
<evidence type="ECO:0000313" key="2">
    <source>
        <dbReference type="Proteomes" id="UP001165960"/>
    </source>
</evidence>
<protein>
    <submittedName>
        <fullName evidence="1">Uncharacterized protein</fullName>
    </submittedName>
</protein>
<gene>
    <name evidence="1" type="ORF">DSO57_1037573</name>
</gene>
<sequence length="233" mass="27388">MERFLANCRRIYSTKYSKLEEYERHVIQSTMAIFEFGVARLGTVGIFLLPLLVLYVEEWRPMHVFLLLWGVCELWLLIYHMCIIQALKERKAVYWDSEKRAAGVEKLLEHMGDPADSAEQLLRKWHLKKVKAKPCMAHFAQTLVWMFFDKHVDELTTDEVLESKVMLQKFGRKLNIPISNLGEEASGIKSIRINLDEMKYVNKGFLFYLVRLQKKSNVRLCLFLEYPCCAIFG</sequence>
<comment type="caution">
    <text evidence="1">The sequence shown here is derived from an EMBL/GenBank/DDBJ whole genome shotgun (WGS) entry which is preliminary data.</text>
</comment>
<dbReference type="Proteomes" id="UP001165960">
    <property type="component" value="Unassembled WGS sequence"/>
</dbReference>
<keyword evidence="2" id="KW-1185">Reference proteome</keyword>
<proteinExistence type="predicted"/>
<name>A0ACC2TXF9_9FUNG</name>